<feature type="region of interest" description="Disordered" evidence="1">
    <location>
        <begin position="290"/>
        <end position="311"/>
    </location>
</feature>
<feature type="region of interest" description="Disordered" evidence="1">
    <location>
        <begin position="388"/>
        <end position="422"/>
    </location>
</feature>
<comment type="caution">
    <text evidence="2">The sequence shown here is derived from an EMBL/GenBank/DDBJ whole genome shotgun (WGS) entry which is preliminary data.</text>
</comment>
<accession>A0ABS5EH70</accession>
<dbReference type="RefSeq" id="WP_211868924.1">
    <property type="nucleotide sequence ID" value="NZ_JAAEDI010000011.1"/>
</dbReference>
<gene>
    <name evidence="2" type="primary">tagF</name>
    <name evidence="2" type="ORF">GXW78_11630</name>
</gene>
<dbReference type="InterPro" id="IPR038225">
    <property type="entry name" value="TagF_sf"/>
</dbReference>
<sequence length="441" mass="44389">MPDALPLTGLFGKVPAHGDFVRRGLPTSFVGPWDAWLQDGMATARERLGDRWAAQWDGAPPWRFALPAGACGPDAVAGVLLPSEDMVGRRFPITLAVLLPSGAPVPAPSWFAVLEVAALAGRAGQADADALAAAIPLPGSEPPEAMPALNWMPAETPDDATGDVLGMFGSDWAPAARPTHTLAPAEPADEAPDVLGVFSEDRAPTVHATAPEDETRRAKDLSGLMGEDPAPLGHVPTPPSMPDQAPVPAGGVTADVFGAEAPAARPDASGSPAPADDVLDFFSRPTAAAGALPADWSPSATDSIDTAPEPPTMATPVAPEPSSMDGTLAFLLGEATPAGAAPQPVGEHDDPLSVLMAAGGSEAHAAPEGHAPASPPYASIPAAFDPLPAAAPQLLPPAAAPEPPPGGGWWTGGGGRLPPSVRAQPALIPATAFASLLEADA</sequence>
<dbReference type="NCBIfam" id="TIGR03373">
    <property type="entry name" value="VI_minor_4"/>
    <property type="match status" value="1"/>
</dbReference>
<evidence type="ECO:0000256" key="1">
    <source>
        <dbReference type="SAM" id="MobiDB-lite"/>
    </source>
</evidence>
<protein>
    <submittedName>
        <fullName evidence="2">Type VI secretion system-associated protein TagF</fullName>
    </submittedName>
</protein>
<feature type="compositionally biased region" description="Gly residues" evidence="1">
    <location>
        <begin position="407"/>
        <end position="416"/>
    </location>
</feature>
<dbReference type="Gene3D" id="3.40.1730.10">
    <property type="entry name" value="pa0076 domain"/>
    <property type="match status" value="1"/>
</dbReference>
<feature type="compositionally biased region" description="Pro residues" evidence="1">
    <location>
        <begin position="394"/>
        <end position="406"/>
    </location>
</feature>
<proteinExistence type="predicted"/>
<reference evidence="3" key="1">
    <citation type="journal article" date="2021" name="Syst. Appl. Microbiol.">
        <title>Roseomonas hellenica sp. nov., isolated from roots of wild-growing Alkanna tinctoria.</title>
        <authorList>
            <person name="Rat A."/>
            <person name="Naranjo H.D."/>
            <person name="Lebbe L."/>
            <person name="Cnockaert M."/>
            <person name="Krigas N."/>
            <person name="Grigoriadou K."/>
            <person name="Maloupa E."/>
            <person name="Willems A."/>
        </authorList>
    </citation>
    <scope>NUCLEOTIDE SEQUENCE [LARGE SCALE GENOMIC DNA]</scope>
    <source>
        <strain evidence="3">LMG 31159</strain>
    </source>
</reference>
<dbReference type="Proteomes" id="UP000698752">
    <property type="component" value="Unassembled WGS sequence"/>
</dbReference>
<evidence type="ECO:0000313" key="3">
    <source>
        <dbReference type="Proteomes" id="UP000698752"/>
    </source>
</evidence>
<evidence type="ECO:0000313" key="2">
    <source>
        <dbReference type="EMBL" id="MBR0650315.1"/>
    </source>
</evidence>
<name>A0ABS5EH70_9PROT</name>
<keyword evidence="3" id="KW-1185">Reference proteome</keyword>
<dbReference type="Pfam" id="PF09867">
    <property type="entry name" value="TagF_N"/>
    <property type="match status" value="1"/>
</dbReference>
<dbReference type="EMBL" id="JAAEDI010000011">
    <property type="protein sequence ID" value="MBR0650315.1"/>
    <property type="molecule type" value="Genomic_DNA"/>
</dbReference>
<feature type="region of interest" description="Disordered" evidence="1">
    <location>
        <begin position="204"/>
        <end position="243"/>
    </location>
</feature>
<organism evidence="2 3">
    <name type="scientific">Neoroseomonas terrae</name>
    <dbReference type="NCBI Taxonomy" id="424799"/>
    <lineage>
        <taxon>Bacteria</taxon>
        <taxon>Pseudomonadati</taxon>
        <taxon>Pseudomonadota</taxon>
        <taxon>Alphaproteobacteria</taxon>
        <taxon>Acetobacterales</taxon>
        <taxon>Acetobacteraceae</taxon>
        <taxon>Neoroseomonas</taxon>
    </lineage>
</organism>
<dbReference type="InterPro" id="IPR017748">
    <property type="entry name" value="TagF"/>
</dbReference>